<evidence type="ECO:0000313" key="1">
    <source>
        <dbReference type="EMBL" id="NMO04108.1"/>
    </source>
</evidence>
<comment type="caution">
    <text evidence="1">The sequence shown here is derived from an EMBL/GenBank/DDBJ whole genome shotgun (WGS) entry which is preliminary data.</text>
</comment>
<gene>
    <name evidence="1" type="ORF">HH308_23100</name>
</gene>
<dbReference type="Pfam" id="PF03746">
    <property type="entry name" value="LamB_YcsF"/>
    <property type="match status" value="1"/>
</dbReference>
<accession>A0A848L947</accession>
<dbReference type="Proteomes" id="UP000550729">
    <property type="component" value="Unassembled WGS sequence"/>
</dbReference>
<dbReference type="Gene3D" id="3.20.20.370">
    <property type="entry name" value="Glycoside hydrolase/deacetylase"/>
    <property type="match status" value="1"/>
</dbReference>
<dbReference type="AlphaFoldDB" id="A0A848L947"/>
<dbReference type="InterPro" id="IPR005501">
    <property type="entry name" value="LamB/YcsF/PxpA-like"/>
</dbReference>
<name>A0A848L947_9ACTN</name>
<dbReference type="GO" id="GO:0005975">
    <property type="term" value="P:carbohydrate metabolic process"/>
    <property type="evidence" value="ECO:0007669"/>
    <property type="project" value="InterPro"/>
</dbReference>
<organism evidence="1 2">
    <name type="scientific">Gordonia asplenii</name>
    <dbReference type="NCBI Taxonomy" id="2725283"/>
    <lineage>
        <taxon>Bacteria</taxon>
        <taxon>Bacillati</taxon>
        <taxon>Actinomycetota</taxon>
        <taxon>Actinomycetes</taxon>
        <taxon>Mycobacteriales</taxon>
        <taxon>Gordoniaceae</taxon>
        <taxon>Gordonia</taxon>
    </lineage>
</organism>
<reference evidence="1 2" key="1">
    <citation type="submission" date="2020-04" db="EMBL/GenBank/DDBJ databases">
        <title>Gordonia sp. nov. TBRC 11910.</title>
        <authorList>
            <person name="Suriyachadkun C."/>
        </authorList>
    </citation>
    <scope>NUCLEOTIDE SEQUENCE [LARGE SCALE GENOMIC DNA]</scope>
    <source>
        <strain evidence="1 2">TBRC 11910</strain>
    </source>
</reference>
<dbReference type="PANTHER" id="PTHR30292:SF0">
    <property type="entry name" value="5-OXOPROLINASE SUBUNIT A"/>
    <property type="match status" value="1"/>
</dbReference>
<dbReference type="EMBL" id="JABBNB010000030">
    <property type="protein sequence ID" value="NMO04108.1"/>
    <property type="molecule type" value="Genomic_DNA"/>
</dbReference>
<dbReference type="InterPro" id="IPR011330">
    <property type="entry name" value="Glyco_hydro/deAcase_b/a-brl"/>
</dbReference>
<sequence>MMVSLNSDMGEAFGIHSFGNDDALVALIDTANVACGFHAGDPTGIRETVEKALAGGVTVGAHPGLPDLVGFGRREMKLFPDEAADIVRYQVGALVGFLKAQGAQLDHIKPHGSLYGMAARDAELAEAITAVAGDYGVPVFGIPNSEHEKAANKLGVPFVAEFYVDLKYTADGGLIVARRPHATPVDEAIERARRALTDGIATAVTGEEFPIRVDSICVHSDTPNAVEIATAVRAVLSSVGAAA</sequence>
<keyword evidence="2" id="KW-1185">Reference proteome</keyword>
<dbReference type="SUPFAM" id="SSF88713">
    <property type="entry name" value="Glycoside hydrolase/deacetylase"/>
    <property type="match status" value="1"/>
</dbReference>
<dbReference type="PANTHER" id="PTHR30292">
    <property type="entry name" value="UNCHARACTERIZED PROTEIN YBGL-RELATED"/>
    <property type="match status" value="1"/>
</dbReference>
<evidence type="ECO:0000313" key="2">
    <source>
        <dbReference type="Proteomes" id="UP000550729"/>
    </source>
</evidence>
<proteinExistence type="predicted"/>
<protein>
    <submittedName>
        <fullName evidence="1">LamB/YcsF family protein</fullName>
    </submittedName>
</protein>
<dbReference type="NCBIfam" id="NF003814">
    <property type="entry name" value="PRK05406.1-3"/>
    <property type="match status" value="1"/>
</dbReference>